<dbReference type="InterPro" id="IPR051219">
    <property type="entry name" value="Heterochromatin_chromo-domain"/>
</dbReference>
<evidence type="ECO:0000256" key="2">
    <source>
        <dbReference type="ARBA" id="ARBA00023242"/>
    </source>
</evidence>
<dbReference type="GO" id="GO:0005634">
    <property type="term" value="C:nucleus"/>
    <property type="evidence" value="ECO:0007669"/>
    <property type="project" value="UniProtKB-SubCell"/>
</dbReference>
<dbReference type="SMART" id="SM00300">
    <property type="entry name" value="ChSh"/>
    <property type="match status" value="1"/>
</dbReference>
<dbReference type="GO" id="GO:0006338">
    <property type="term" value="P:chromatin remodeling"/>
    <property type="evidence" value="ECO:0007669"/>
    <property type="project" value="UniProtKB-ARBA"/>
</dbReference>
<dbReference type="Pfam" id="PF00385">
    <property type="entry name" value="Chromo"/>
    <property type="match status" value="1"/>
</dbReference>
<organism evidence="5 6">
    <name type="scientific">Psilocybe cyanescens</name>
    <dbReference type="NCBI Taxonomy" id="93625"/>
    <lineage>
        <taxon>Eukaryota</taxon>
        <taxon>Fungi</taxon>
        <taxon>Dikarya</taxon>
        <taxon>Basidiomycota</taxon>
        <taxon>Agaricomycotina</taxon>
        <taxon>Agaricomycetes</taxon>
        <taxon>Agaricomycetidae</taxon>
        <taxon>Agaricales</taxon>
        <taxon>Agaricineae</taxon>
        <taxon>Strophariaceae</taxon>
        <taxon>Psilocybe</taxon>
    </lineage>
</organism>
<dbReference type="InterPro" id="IPR008251">
    <property type="entry name" value="Chromo_shadow_dom"/>
</dbReference>
<dbReference type="SUPFAM" id="SSF54160">
    <property type="entry name" value="Chromo domain-like"/>
    <property type="match status" value="2"/>
</dbReference>
<feature type="compositionally biased region" description="Basic and acidic residues" evidence="3">
    <location>
        <begin position="7"/>
        <end position="25"/>
    </location>
</feature>
<dbReference type="EMBL" id="NHYD01000343">
    <property type="protein sequence ID" value="PPQ94456.1"/>
    <property type="molecule type" value="Genomic_DNA"/>
</dbReference>
<dbReference type="InterPro" id="IPR023780">
    <property type="entry name" value="Chromo_domain"/>
</dbReference>
<reference evidence="5 6" key="1">
    <citation type="journal article" date="2018" name="Evol. Lett.">
        <title>Horizontal gene cluster transfer increased hallucinogenic mushroom diversity.</title>
        <authorList>
            <person name="Reynolds H.T."/>
            <person name="Vijayakumar V."/>
            <person name="Gluck-Thaler E."/>
            <person name="Korotkin H.B."/>
            <person name="Matheny P.B."/>
            <person name="Slot J.C."/>
        </authorList>
    </citation>
    <scope>NUCLEOTIDE SEQUENCE [LARGE SCALE GENOMIC DNA]</scope>
    <source>
        <strain evidence="5 6">2631</strain>
    </source>
</reference>
<dbReference type="PROSITE" id="PS50013">
    <property type="entry name" value="CHROMO_2"/>
    <property type="match status" value="1"/>
</dbReference>
<evidence type="ECO:0000256" key="1">
    <source>
        <dbReference type="ARBA" id="ARBA00004123"/>
    </source>
</evidence>
<dbReference type="Gene3D" id="2.40.50.40">
    <property type="match status" value="2"/>
</dbReference>
<name>A0A409XUS9_PSICY</name>
<dbReference type="InParanoid" id="A0A409XUS9"/>
<gene>
    <name evidence="5" type="ORF">CVT25_002547</name>
</gene>
<dbReference type="Pfam" id="PF01393">
    <property type="entry name" value="Chromo_shadow"/>
    <property type="match status" value="1"/>
</dbReference>
<keyword evidence="2" id="KW-0539">Nucleus</keyword>
<evidence type="ECO:0000259" key="4">
    <source>
        <dbReference type="PROSITE" id="PS50013"/>
    </source>
</evidence>
<evidence type="ECO:0000313" key="5">
    <source>
        <dbReference type="EMBL" id="PPQ94456.1"/>
    </source>
</evidence>
<protein>
    <recommendedName>
        <fullName evidence="4">Chromo domain-containing protein</fullName>
    </recommendedName>
</protein>
<dbReference type="OrthoDB" id="433924at2759"/>
<dbReference type="AlphaFoldDB" id="A0A409XUS9"/>
<accession>A0A409XUS9</accession>
<keyword evidence="6" id="KW-1185">Reference proteome</keyword>
<evidence type="ECO:0000313" key="6">
    <source>
        <dbReference type="Proteomes" id="UP000283269"/>
    </source>
</evidence>
<feature type="domain" description="Chromo" evidence="4">
    <location>
        <begin position="42"/>
        <end position="104"/>
    </location>
</feature>
<dbReference type="Proteomes" id="UP000283269">
    <property type="component" value="Unassembled WGS sequence"/>
</dbReference>
<sequence length="263" mass="29840">MPGVVHSDSEESKVAVHESKVKAAADDAESGSDAGSEEATEYEIEEVLDAKRGQFPDGRMGYFVKWKGYGPEDNSWVDEIDAGNAKDLVEQYWRKHPNKQKKLLDKKSPKKSRKSVTSDQVSDVEEVTSSRKRGRKSASQKLELADDMDVDEIEKPPKKARTSAQPPKSKVKKIRSSSPESEEQVIGTMKQYMNLKNWEGLVKTVDTVERQESSNKLVVYFTLNTGDKVMENSVICKERFPQKLLEFYESNLRWRSIEDPTSD</sequence>
<proteinExistence type="predicted"/>
<feature type="compositionally biased region" description="Acidic residues" evidence="3">
    <location>
        <begin position="26"/>
        <end position="42"/>
    </location>
</feature>
<dbReference type="PANTHER" id="PTHR22812">
    <property type="entry name" value="CHROMOBOX PROTEIN"/>
    <property type="match status" value="1"/>
</dbReference>
<evidence type="ECO:0000256" key="3">
    <source>
        <dbReference type="SAM" id="MobiDB-lite"/>
    </source>
</evidence>
<dbReference type="STRING" id="93625.A0A409XUS9"/>
<feature type="region of interest" description="Disordered" evidence="3">
    <location>
        <begin position="1"/>
        <end position="42"/>
    </location>
</feature>
<dbReference type="FunCoup" id="A0A409XUS9">
    <property type="interactions" value="13"/>
</dbReference>
<dbReference type="InterPro" id="IPR016197">
    <property type="entry name" value="Chromo-like_dom_sf"/>
</dbReference>
<feature type="region of interest" description="Disordered" evidence="3">
    <location>
        <begin position="92"/>
        <end position="183"/>
    </location>
</feature>
<comment type="caution">
    <text evidence="5">The sequence shown here is derived from an EMBL/GenBank/DDBJ whole genome shotgun (WGS) entry which is preliminary data.</text>
</comment>
<dbReference type="SMART" id="SM00298">
    <property type="entry name" value="CHROMO"/>
    <property type="match status" value="1"/>
</dbReference>
<comment type="subcellular location">
    <subcellularLocation>
        <location evidence="1">Nucleus</location>
    </subcellularLocation>
</comment>
<dbReference type="InterPro" id="IPR000953">
    <property type="entry name" value="Chromo/chromo_shadow_dom"/>
</dbReference>